<evidence type="ECO:0000313" key="3">
    <source>
        <dbReference type="EMBL" id="AEH09812.1"/>
    </source>
</evidence>
<feature type="domain" description="DUF4394" evidence="2">
    <location>
        <begin position="54"/>
        <end position="283"/>
    </location>
</feature>
<keyword evidence="3" id="KW-0449">Lipoprotein</keyword>
<dbReference type="KEGG" id="fsy:FsymDg_2434"/>
<evidence type="ECO:0000259" key="2">
    <source>
        <dbReference type="Pfam" id="PF14339"/>
    </source>
</evidence>
<proteinExistence type="predicted"/>
<dbReference type="STRING" id="656024.FsymDg_2434"/>
<reference evidence="3 4" key="1">
    <citation type="submission" date="2011-05" db="EMBL/GenBank/DDBJ databases">
        <title>Complete sequence of chromosome of Frankia symbiont of Datisca glomerata.</title>
        <authorList>
            <consortium name="US DOE Joint Genome Institute"/>
            <person name="Lucas S."/>
            <person name="Han J."/>
            <person name="Lapidus A."/>
            <person name="Cheng J.-F."/>
            <person name="Goodwin L."/>
            <person name="Pitluck S."/>
            <person name="Peters L."/>
            <person name="Mikhailova N."/>
            <person name="Chertkov O."/>
            <person name="Teshima H."/>
            <person name="Han C."/>
            <person name="Tapia R."/>
            <person name="Land M."/>
            <person name="Hauser L."/>
            <person name="Kyrpides N."/>
            <person name="Ivanova N."/>
            <person name="Pagani I."/>
            <person name="Berry A."/>
            <person name="Pawlowski K."/>
            <person name="Persson T."/>
            <person name="Vanden Heuvel B."/>
            <person name="Benson D."/>
            <person name="Woyke T."/>
        </authorList>
    </citation>
    <scope>NUCLEOTIDE SEQUENCE [LARGE SCALE GENOMIC DNA]</scope>
    <source>
        <strain evidence="4">4085684</strain>
    </source>
</reference>
<accession>F8B577</accession>
<organism evidence="3 4">
    <name type="scientific">Candidatus Protofrankia datiscae</name>
    <dbReference type="NCBI Taxonomy" id="2716812"/>
    <lineage>
        <taxon>Bacteria</taxon>
        <taxon>Bacillati</taxon>
        <taxon>Actinomycetota</taxon>
        <taxon>Actinomycetes</taxon>
        <taxon>Frankiales</taxon>
        <taxon>Frankiaceae</taxon>
        <taxon>Protofrankia</taxon>
    </lineage>
</organism>
<protein>
    <submittedName>
        <fullName evidence="3">Lipoprotein</fullName>
    </submittedName>
</protein>
<feature type="signal peptide" evidence="1">
    <location>
        <begin position="1"/>
        <end position="31"/>
    </location>
</feature>
<dbReference type="Pfam" id="PF14339">
    <property type="entry name" value="DUF4394"/>
    <property type="match status" value="1"/>
</dbReference>
<evidence type="ECO:0000313" key="4">
    <source>
        <dbReference type="Proteomes" id="UP000001549"/>
    </source>
</evidence>
<dbReference type="eggNOG" id="COG2931">
    <property type="taxonomic scope" value="Bacteria"/>
</dbReference>
<keyword evidence="1" id="KW-0732">Signal</keyword>
<dbReference type="Proteomes" id="UP000001549">
    <property type="component" value="Chromosome"/>
</dbReference>
<sequence precursor="true">MCRKLKAAFATAVLAGSLGAVPLLSGQAAVAAPGGAGSRPSNLQAVGLTSDGSRLVPFSVRSPQRAGSGVPVTGLIGQDTLLIGIDYRPQDGLLYGVGNGGGVYTLNTTTGVATGVATGVSHLGGPPSGFTSFGVDFNPVNGLLRVVSDSSQNLHHDVVAHVTNADTPSSALGVTAIAYTNNDSDPATGTTLYDIDTNLNQLVIQSPPNNGTLATVGALGVDPALNAGFDIYSTVSGGSAVDATGFATLSVAGQYGLYSVNLITGHVDLIGQFPTGTAISDLAVKP</sequence>
<name>F8B577_9ACTN</name>
<feature type="chain" id="PRO_5003368196" evidence="1">
    <location>
        <begin position="32"/>
        <end position="286"/>
    </location>
</feature>
<dbReference type="EMBL" id="CP002801">
    <property type="protein sequence ID" value="AEH09812.1"/>
    <property type="molecule type" value="Genomic_DNA"/>
</dbReference>
<keyword evidence="4" id="KW-1185">Reference proteome</keyword>
<dbReference type="InterPro" id="IPR025507">
    <property type="entry name" value="DUF4394"/>
</dbReference>
<evidence type="ECO:0000256" key="1">
    <source>
        <dbReference type="SAM" id="SignalP"/>
    </source>
</evidence>
<dbReference type="AlphaFoldDB" id="F8B577"/>
<dbReference type="HOGENOM" id="CLU_075748_1_1_11"/>
<gene>
    <name evidence="3" type="ordered locus">FsymDg_2434</name>
</gene>
<dbReference type="RefSeq" id="WP_013873734.1">
    <property type="nucleotide sequence ID" value="NC_015656.1"/>
</dbReference>